<gene>
    <name evidence="1" type="ORF">COL8621_01502</name>
</gene>
<organism evidence="1 2">
    <name type="scientific">Actibacterium lipolyticum</name>
    <dbReference type="NCBI Taxonomy" id="1524263"/>
    <lineage>
        <taxon>Bacteria</taxon>
        <taxon>Pseudomonadati</taxon>
        <taxon>Pseudomonadota</taxon>
        <taxon>Alphaproteobacteria</taxon>
        <taxon>Rhodobacterales</taxon>
        <taxon>Roseobacteraceae</taxon>
        <taxon>Actibacterium</taxon>
    </lineage>
</organism>
<sequence length="151" mass="17212">MKGLSHLPPIVGRKGIDLTALPTDDANVLHAVLESVEGHKKFSARIHRLAYAGLTDAEAFVYLSRLCGYGIEANRRRSWFGGRVWNYAIGQSGQYVTIPGRILIKLFRDAELAIPSWMRPEWQYDLRLDYAEAFRQTYQAAFNEMHELEVA</sequence>
<protein>
    <submittedName>
        <fullName evidence="1">Uncharacterized protein</fullName>
    </submittedName>
</protein>
<name>A0A238JXE0_9RHOB</name>
<keyword evidence="2" id="KW-1185">Reference proteome</keyword>
<evidence type="ECO:0000313" key="1">
    <source>
        <dbReference type="EMBL" id="SMX34814.1"/>
    </source>
</evidence>
<proteinExistence type="predicted"/>
<evidence type="ECO:0000313" key="2">
    <source>
        <dbReference type="Proteomes" id="UP000202922"/>
    </source>
</evidence>
<dbReference type="EMBL" id="FXYE01000001">
    <property type="protein sequence ID" value="SMX34814.1"/>
    <property type="molecule type" value="Genomic_DNA"/>
</dbReference>
<dbReference type="OrthoDB" id="7860821at2"/>
<accession>A0A238JXE0</accession>
<reference evidence="2" key="1">
    <citation type="submission" date="2017-05" db="EMBL/GenBank/DDBJ databases">
        <authorList>
            <person name="Rodrigo-Torres L."/>
            <person name="Arahal R. D."/>
            <person name="Lucena T."/>
        </authorList>
    </citation>
    <scope>NUCLEOTIDE SEQUENCE [LARGE SCALE GENOMIC DNA]</scope>
    <source>
        <strain evidence="2">CECT 8621</strain>
    </source>
</reference>
<dbReference type="Proteomes" id="UP000202922">
    <property type="component" value="Unassembled WGS sequence"/>
</dbReference>
<dbReference type="AlphaFoldDB" id="A0A238JXE0"/>
<dbReference type="RefSeq" id="WP_093966605.1">
    <property type="nucleotide sequence ID" value="NZ_FXYE01000001.1"/>
</dbReference>